<sequence>MKSIRYLSPFLLLIILLLSACTSNKQNIDKDTFKEGTDIVLDINKAELKNKMYDGFNNHKDFFNRVTKLDEKDEKFKDVVSEYFYNEINYIGKNSDMEQAKIDMDKAKRTLKNEYGINIK</sequence>
<dbReference type="RefSeq" id="WP_101356631.1">
    <property type="nucleotide sequence ID" value="NZ_PIQO01000035.1"/>
</dbReference>
<gene>
    <name evidence="2" type="ORF">CWO92_23520</name>
</gene>
<comment type="caution">
    <text evidence="2">The sequence shown here is derived from an EMBL/GenBank/DDBJ whole genome shotgun (WGS) entry which is preliminary data.</text>
</comment>
<dbReference type="PROSITE" id="PS51257">
    <property type="entry name" value="PROKAR_LIPOPROTEIN"/>
    <property type="match status" value="1"/>
</dbReference>
<keyword evidence="1" id="KW-0732">Signal</keyword>
<proteinExistence type="predicted"/>
<feature type="signal peptide" evidence="1">
    <location>
        <begin position="1"/>
        <end position="20"/>
    </location>
</feature>
<evidence type="ECO:0000313" key="3">
    <source>
        <dbReference type="Proteomes" id="UP000233440"/>
    </source>
</evidence>
<evidence type="ECO:0000256" key="1">
    <source>
        <dbReference type="SAM" id="SignalP"/>
    </source>
</evidence>
<dbReference type="Proteomes" id="UP000233440">
    <property type="component" value="Unassembled WGS sequence"/>
</dbReference>
<organism evidence="2 3">
    <name type="scientific">Heyndrickxia camelliae</name>
    <dbReference type="NCBI Taxonomy" id="1707093"/>
    <lineage>
        <taxon>Bacteria</taxon>
        <taxon>Bacillati</taxon>
        <taxon>Bacillota</taxon>
        <taxon>Bacilli</taxon>
        <taxon>Bacillales</taxon>
        <taxon>Bacillaceae</taxon>
        <taxon>Heyndrickxia</taxon>
    </lineage>
</organism>
<dbReference type="AlphaFoldDB" id="A0A2N3LDK1"/>
<keyword evidence="3" id="KW-1185">Reference proteome</keyword>
<dbReference type="EMBL" id="PIQO01000035">
    <property type="protein sequence ID" value="PKR82604.1"/>
    <property type="molecule type" value="Genomic_DNA"/>
</dbReference>
<name>A0A2N3LDK1_9BACI</name>
<feature type="chain" id="PRO_5039148867" evidence="1">
    <location>
        <begin position="21"/>
        <end position="120"/>
    </location>
</feature>
<reference evidence="2 3" key="1">
    <citation type="submission" date="2017-11" db="EMBL/GenBank/DDBJ databases">
        <title>Bacillus camelliae sp. nov., isolated from pu'er tea.</title>
        <authorList>
            <person name="Niu L."/>
        </authorList>
    </citation>
    <scope>NUCLEOTIDE SEQUENCE [LARGE SCALE GENOMIC DNA]</scope>
    <source>
        <strain evidence="2 3">7578-1</strain>
    </source>
</reference>
<evidence type="ECO:0000313" key="2">
    <source>
        <dbReference type="EMBL" id="PKR82604.1"/>
    </source>
</evidence>
<protein>
    <submittedName>
        <fullName evidence="2">Uncharacterized protein</fullName>
    </submittedName>
</protein>
<accession>A0A2N3LDK1</accession>